<dbReference type="GO" id="GO:0003700">
    <property type="term" value="F:DNA-binding transcription factor activity"/>
    <property type="evidence" value="ECO:0007669"/>
    <property type="project" value="InterPro"/>
</dbReference>
<name>A0A3L6FZM9_MAIZE</name>
<keyword evidence="5" id="KW-0804">Transcription</keyword>
<protein>
    <recommendedName>
        <fullName evidence="8">BZIP domain-containing protein</fullName>
    </recommendedName>
</protein>
<reference evidence="9" key="1">
    <citation type="journal article" date="2018" name="Nat. Genet.">
        <title>Extensive intraspecific gene order and gene structural variations between Mo17 and other maize genomes.</title>
        <authorList>
            <person name="Sun S."/>
            <person name="Zhou Y."/>
            <person name="Chen J."/>
            <person name="Shi J."/>
            <person name="Zhao H."/>
            <person name="Zhao H."/>
            <person name="Song W."/>
            <person name="Zhang M."/>
            <person name="Cui Y."/>
            <person name="Dong X."/>
            <person name="Liu H."/>
            <person name="Ma X."/>
            <person name="Jiao Y."/>
            <person name="Wang B."/>
            <person name="Wei X."/>
            <person name="Stein J.C."/>
            <person name="Glaubitz J.C."/>
            <person name="Lu F."/>
            <person name="Yu G."/>
            <person name="Liang C."/>
            <person name="Fengler K."/>
            <person name="Li B."/>
            <person name="Rafalski A."/>
            <person name="Schnable P.S."/>
            <person name="Ware D.H."/>
            <person name="Buckler E.S."/>
            <person name="Lai J."/>
        </authorList>
    </citation>
    <scope>NUCLEOTIDE SEQUENCE [LARGE SCALE GENOMIC DNA]</scope>
    <source>
        <tissue evidence="9">Seedling</tissue>
    </source>
</reference>
<feature type="compositionally biased region" description="Pro residues" evidence="7">
    <location>
        <begin position="39"/>
        <end position="52"/>
    </location>
</feature>
<dbReference type="Pfam" id="PF00170">
    <property type="entry name" value="bZIP_1"/>
    <property type="match status" value="1"/>
</dbReference>
<evidence type="ECO:0000256" key="6">
    <source>
        <dbReference type="ARBA" id="ARBA00023242"/>
    </source>
</evidence>
<dbReference type="InterPro" id="IPR046347">
    <property type="entry name" value="bZIP_sf"/>
</dbReference>
<dbReference type="CDD" id="cd14702">
    <property type="entry name" value="bZIP_plant_GBF1"/>
    <property type="match status" value="1"/>
</dbReference>
<dbReference type="GO" id="GO:0005634">
    <property type="term" value="C:nucleus"/>
    <property type="evidence" value="ECO:0007669"/>
    <property type="project" value="UniProtKB-SubCell"/>
</dbReference>
<evidence type="ECO:0000256" key="2">
    <source>
        <dbReference type="ARBA" id="ARBA00007163"/>
    </source>
</evidence>
<accession>A0A3L6FZM9</accession>
<keyword evidence="4" id="KW-0238">DNA-binding</keyword>
<dbReference type="InterPro" id="IPR004827">
    <property type="entry name" value="bZIP"/>
</dbReference>
<comment type="caution">
    <text evidence="9">The sequence shown here is derived from an EMBL/GenBank/DDBJ whole genome shotgun (WGS) entry which is preliminary data.</text>
</comment>
<feature type="compositionally biased region" description="Low complexity" evidence="7">
    <location>
        <begin position="95"/>
        <end position="107"/>
    </location>
</feature>
<dbReference type="Proteomes" id="UP000251960">
    <property type="component" value="Chromosome 2"/>
</dbReference>
<keyword evidence="3" id="KW-0805">Transcription regulation</keyword>
<evidence type="ECO:0000256" key="7">
    <source>
        <dbReference type="SAM" id="MobiDB-lite"/>
    </source>
</evidence>
<organism evidence="9">
    <name type="scientific">Zea mays</name>
    <name type="common">Maize</name>
    <dbReference type="NCBI Taxonomy" id="4577"/>
    <lineage>
        <taxon>Eukaryota</taxon>
        <taxon>Viridiplantae</taxon>
        <taxon>Streptophyta</taxon>
        <taxon>Embryophyta</taxon>
        <taxon>Tracheophyta</taxon>
        <taxon>Spermatophyta</taxon>
        <taxon>Magnoliopsida</taxon>
        <taxon>Liliopsida</taxon>
        <taxon>Poales</taxon>
        <taxon>Poaceae</taxon>
        <taxon>PACMAD clade</taxon>
        <taxon>Panicoideae</taxon>
        <taxon>Andropogonodae</taxon>
        <taxon>Andropogoneae</taxon>
        <taxon>Tripsacinae</taxon>
        <taxon>Zea</taxon>
    </lineage>
</organism>
<dbReference type="PANTHER" id="PTHR45967">
    <property type="entry name" value="G-BOX-BINDING FACTOR 3-RELATED"/>
    <property type="match status" value="1"/>
</dbReference>
<dbReference type="SMART" id="SM00338">
    <property type="entry name" value="BRLZ"/>
    <property type="match status" value="1"/>
</dbReference>
<dbReference type="EMBL" id="NCVQ01000003">
    <property type="protein sequence ID" value="PWZ40267.1"/>
    <property type="molecule type" value="Genomic_DNA"/>
</dbReference>
<evidence type="ECO:0000256" key="5">
    <source>
        <dbReference type="ARBA" id="ARBA00023163"/>
    </source>
</evidence>
<sequence>MSDDSDGQRQCRRGVTVDVELGAAMALADMAGVAGPGGEQPPPVRRAAPAPPAHQEQEDEASTRLSLELGEVSIQASPCSSSSSFGGHPPPPPHQAAYQQPAVPAPATTGYGPRPRHAVTEAEKEAKRLRRVLANRESARQTILRRQAIRDELAKKVADLSSQNESMKKVGTTAPRSPAAASGVMSSIFTGVREDTPVDFIAFSDWSWRRQHKLTRTCAHSILRAQVAKTSRKAPAMPAQQQAAAAESLAAAPARPGFLYSAAPPAPVPVPYVWGSWPPSAAAGSEQHGSPPPLCLQPCAWYYPAVADPRGSPSSAHAQQPPAFQDPRAATGEEDTDDDPCSLTLGLEVDKRSAPVGIFAGPGSASGSGSGGAQSDRDRAAQARRRRRDLTKLKHTHAAARPGSSEQW</sequence>
<feature type="region of interest" description="Disordered" evidence="7">
    <location>
        <begin position="32"/>
        <end position="124"/>
    </location>
</feature>
<dbReference type="ExpressionAtlas" id="A0A3L6FZM9">
    <property type="expression patterns" value="baseline and differential"/>
</dbReference>
<evidence type="ECO:0000256" key="3">
    <source>
        <dbReference type="ARBA" id="ARBA00023015"/>
    </source>
</evidence>
<dbReference type="PROSITE" id="PS50217">
    <property type="entry name" value="BZIP"/>
    <property type="match status" value="1"/>
</dbReference>
<dbReference type="PANTHER" id="PTHR45967:SF28">
    <property type="entry name" value="BASIC-LEUCINE ZIPPER (BZIP) TRANSCRIPTION FACTOR FAMILY PROTEIN"/>
    <property type="match status" value="1"/>
</dbReference>
<proteinExistence type="inferred from homology"/>
<feature type="domain" description="BZIP" evidence="8">
    <location>
        <begin position="125"/>
        <end position="169"/>
    </location>
</feature>
<feature type="compositionally biased region" description="Low complexity" evidence="7">
    <location>
        <begin position="75"/>
        <end position="87"/>
    </location>
</feature>
<dbReference type="InterPro" id="IPR044827">
    <property type="entry name" value="GBF-like"/>
</dbReference>
<dbReference type="AlphaFoldDB" id="A0A3L6FZM9"/>
<evidence type="ECO:0000256" key="4">
    <source>
        <dbReference type="ARBA" id="ARBA00023125"/>
    </source>
</evidence>
<dbReference type="InterPro" id="IPR045314">
    <property type="entry name" value="bZIP_plant_GBF1"/>
</dbReference>
<feature type="compositionally biased region" description="Basic residues" evidence="7">
    <location>
        <begin position="382"/>
        <end position="398"/>
    </location>
</feature>
<comment type="similarity">
    <text evidence="2">Belongs to the bZIP family.</text>
</comment>
<keyword evidence="6" id="KW-0539">Nucleus</keyword>
<dbReference type="Gene3D" id="1.20.5.170">
    <property type="match status" value="1"/>
</dbReference>
<evidence type="ECO:0000259" key="8">
    <source>
        <dbReference type="PROSITE" id="PS50217"/>
    </source>
</evidence>
<evidence type="ECO:0000313" key="9">
    <source>
        <dbReference type="EMBL" id="PWZ40267.1"/>
    </source>
</evidence>
<dbReference type="SUPFAM" id="SSF57959">
    <property type="entry name" value="Leucine zipper domain"/>
    <property type="match status" value="1"/>
</dbReference>
<evidence type="ECO:0000256" key="1">
    <source>
        <dbReference type="ARBA" id="ARBA00004123"/>
    </source>
</evidence>
<comment type="subcellular location">
    <subcellularLocation>
        <location evidence="1">Nucleus</location>
    </subcellularLocation>
</comment>
<gene>
    <name evidence="9" type="ORF">Zm00014a_012157</name>
</gene>
<feature type="region of interest" description="Disordered" evidence="7">
    <location>
        <begin position="310"/>
        <end position="408"/>
    </location>
</feature>
<dbReference type="GO" id="GO:0043565">
    <property type="term" value="F:sequence-specific DNA binding"/>
    <property type="evidence" value="ECO:0007669"/>
    <property type="project" value="InterPro"/>
</dbReference>